<dbReference type="AlphaFoldDB" id="A0A5R8P6T6"/>
<evidence type="ECO:0000313" key="1">
    <source>
        <dbReference type="EMBL" id="TLF96793.1"/>
    </source>
</evidence>
<dbReference type="Proteomes" id="UP000308349">
    <property type="component" value="Unassembled WGS sequence"/>
</dbReference>
<protein>
    <submittedName>
        <fullName evidence="1">Uncharacterized protein</fullName>
    </submittedName>
</protein>
<dbReference type="EMBL" id="VBUU01000040">
    <property type="protein sequence ID" value="TLF96793.1"/>
    <property type="molecule type" value="Genomic_DNA"/>
</dbReference>
<reference evidence="1 2" key="1">
    <citation type="submission" date="2019-05" db="EMBL/GenBank/DDBJ databases">
        <title>Genomes sequences of two Nocardia cyriacigeorgica environmental isolates, type strains Nocardia asteroides ATCC 19247 and Nocardia cyriacigeorgica DSM 44484.</title>
        <authorList>
            <person name="Vautrin F."/>
            <person name="Bergeron E."/>
            <person name="Dubost A."/>
            <person name="Abrouk D."/>
            <person name="Rodriguez Nava V."/>
            <person name="Pujic P."/>
        </authorList>
    </citation>
    <scope>NUCLEOTIDE SEQUENCE [LARGE SCALE GENOMIC DNA]</scope>
    <source>
        <strain evidence="1 2">EML 1456</strain>
    </source>
</reference>
<evidence type="ECO:0000313" key="2">
    <source>
        <dbReference type="Proteomes" id="UP000308349"/>
    </source>
</evidence>
<proteinExistence type="predicted"/>
<accession>A0A5R8P6T6</accession>
<name>A0A5R8P6T6_9NOCA</name>
<comment type="caution">
    <text evidence="1">The sequence shown here is derived from an EMBL/GenBank/DDBJ whole genome shotgun (WGS) entry which is preliminary data.</text>
</comment>
<dbReference type="RefSeq" id="WP_138458634.1">
    <property type="nucleotide sequence ID" value="NZ_JADLPK010000004.1"/>
</dbReference>
<sequence>MDDFDLIQLKIRTVQVYALAAKILSGLDLPIMLTPFTEETSPSDMITSIEHARGVLVDLPMDRMACGALATAITDWLSAMVLIVTGATESDDTAQWMTTAALLQFDRAEEELKLAQAILAGEIQVVEEDPDKQ</sequence>
<organism evidence="1 2">
    <name type="scientific">Nocardia cyriacigeorgica</name>
    <dbReference type="NCBI Taxonomy" id="135487"/>
    <lineage>
        <taxon>Bacteria</taxon>
        <taxon>Bacillati</taxon>
        <taxon>Actinomycetota</taxon>
        <taxon>Actinomycetes</taxon>
        <taxon>Mycobacteriales</taxon>
        <taxon>Nocardiaceae</taxon>
        <taxon>Nocardia</taxon>
    </lineage>
</organism>
<gene>
    <name evidence="1" type="ORF">FEK35_27260</name>
</gene>